<comment type="caution">
    <text evidence="10">The sequence shown here is derived from an EMBL/GenBank/DDBJ whole genome shotgun (WGS) entry which is preliminary data.</text>
</comment>
<comment type="subunit">
    <text evidence="8">Heterohexamer.</text>
</comment>
<keyword evidence="3" id="KW-0862">Zinc</keyword>
<dbReference type="GO" id="GO:0005743">
    <property type="term" value="C:mitochondrial inner membrane"/>
    <property type="evidence" value="ECO:0007669"/>
    <property type="project" value="UniProtKB-SubCell"/>
</dbReference>
<keyword evidence="11" id="KW-1185">Reference proteome</keyword>
<protein>
    <recommendedName>
        <fullName evidence="8">Mitochondrial import inner membrane translocase subunit</fullName>
    </recommendedName>
</protein>
<keyword evidence="8" id="KW-0999">Mitochondrion inner membrane</keyword>
<evidence type="ECO:0000256" key="8">
    <source>
        <dbReference type="RuleBase" id="RU367043"/>
    </source>
</evidence>
<evidence type="ECO:0000256" key="1">
    <source>
        <dbReference type="ARBA" id="ARBA00022448"/>
    </source>
</evidence>
<comment type="domain">
    <text evidence="8">The twin CX3C motif contains 4 conserved Cys residues that form 2 disulfide bonds in the mitochondrial intermembrane space.</text>
</comment>
<keyword evidence="1 8" id="KW-0813">Transport</keyword>
<keyword evidence="4 8" id="KW-0653">Protein transport</keyword>
<sequence length="91" mass="9919">MAAAAVGDEEAEDQARMAAITDRLQTRDSMRLYNWLSQQCFSDCVATFYRKSLGKGEADCVRACVQKYLLLTTASAARFADLAGTAPSDDD</sequence>
<dbReference type="InterPro" id="IPR004217">
    <property type="entry name" value="Tim10-like"/>
</dbReference>
<dbReference type="Proteomes" id="UP001054889">
    <property type="component" value="Unassembled WGS sequence"/>
</dbReference>
<evidence type="ECO:0000313" key="10">
    <source>
        <dbReference type="EMBL" id="GJM94347.1"/>
    </source>
</evidence>
<keyword evidence="8" id="KW-0143">Chaperone</keyword>
<dbReference type="InterPro" id="IPR035427">
    <property type="entry name" value="Tim10-like_dom_sf"/>
</dbReference>
<dbReference type="Gene3D" id="1.10.287.810">
    <property type="entry name" value="Mitochondrial import inner membrane translocase subunit tim13 like domains"/>
    <property type="match status" value="1"/>
</dbReference>
<proteinExistence type="inferred from homology"/>
<keyword evidence="6 8" id="KW-0496">Mitochondrion</keyword>
<evidence type="ECO:0000313" key="11">
    <source>
        <dbReference type="Proteomes" id="UP001054889"/>
    </source>
</evidence>
<accession>A0AAV5C854</accession>
<dbReference type="GO" id="GO:0015031">
    <property type="term" value="P:protein transport"/>
    <property type="evidence" value="ECO:0007669"/>
    <property type="project" value="UniProtKB-KW"/>
</dbReference>
<evidence type="ECO:0000256" key="5">
    <source>
        <dbReference type="ARBA" id="ARBA00023010"/>
    </source>
</evidence>
<keyword evidence="8" id="KW-0472">Membrane</keyword>
<dbReference type="SUPFAM" id="SSF144122">
    <property type="entry name" value="Tim10-like"/>
    <property type="match status" value="1"/>
</dbReference>
<evidence type="ECO:0000256" key="7">
    <source>
        <dbReference type="ARBA" id="ARBA00023157"/>
    </source>
</evidence>
<dbReference type="AlphaFoldDB" id="A0AAV5C854"/>
<evidence type="ECO:0000256" key="6">
    <source>
        <dbReference type="ARBA" id="ARBA00023128"/>
    </source>
</evidence>
<comment type="function">
    <text evidence="8">Mitochondrial intermembrane chaperone that participates in the import and insertion of some multi-pass transmembrane proteins into the mitochondrial inner membrane. Also required for the transfer of beta-barrel precursors from the TOM complex to the sorting and assembly machinery (SAM complex) of the outer membrane. Acts as a chaperone-like protein that protects the hydrophobic precursors from aggregation and guide them through the mitochondrial intermembrane space.</text>
</comment>
<organism evidence="10 11">
    <name type="scientific">Eleusine coracana subsp. coracana</name>
    <dbReference type="NCBI Taxonomy" id="191504"/>
    <lineage>
        <taxon>Eukaryota</taxon>
        <taxon>Viridiplantae</taxon>
        <taxon>Streptophyta</taxon>
        <taxon>Embryophyta</taxon>
        <taxon>Tracheophyta</taxon>
        <taxon>Spermatophyta</taxon>
        <taxon>Magnoliopsida</taxon>
        <taxon>Liliopsida</taxon>
        <taxon>Poales</taxon>
        <taxon>Poaceae</taxon>
        <taxon>PACMAD clade</taxon>
        <taxon>Chloridoideae</taxon>
        <taxon>Cynodonteae</taxon>
        <taxon>Eleusininae</taxon>
        <taxon>Eleusine</taxon>
    </lineage>
</organism>
<keyword evidence="5 8" id="KW-0811">Translocation</keyword>
<gene>
    <name evidence="10" type="primary">ga10986</name>
    <name evidence="10" type="ORF">PR202_ga10986</name>
</gene>
<keyword evidence="7 8" id="KW-1015">Disulfide bond</keyword>
<dbReference type="Pfam" id="PF02953">
    <property type="entry name" value="zf-Tim10_DDP"/>
    <property type="match status" value="1"/>
</dbReference>
<comment type="similarity">
    <text evidence="8">Belongs to the small Tim family.</text>
</comment>
<evidence type="ECO:0000259" key="9">
    <source>
        <dbReference type="Pfam" id="PF02953"/>
    </source>
</evidence>
<reference evidence="10" key="1">
    <citation type="journal article" date="2018" name="DNA Res.">
        <title>Multiple hybrid de novo genome assembly of finger millet, an orphan allotetraploid crop.</title>
        <authorList>
            <person name="Hatakeyama M."/>
            <person name="Aluri S."/>
            <person name="Balachadran M.T."/>
            <person name="Sivarajan S.R."/>
            <person name="Patrignani A."/>
            <person name="Gruter S."/>
            <person name="Poveda L."/>
            <person name="Shimizu-Inatsugi R."/>
            <person name="Baeten J."/>
            <person name="Francoijs K.J."/>
            <person name="Nataraja K.N."/>
            <person name="Reddy Y.A.N."/>
            <person name="Phadnis S."/>
            <person name="Ravikumar R.L."/>
            <person name="Schlapbach R."/>
            <person name="Sreeman S.M."/>
            <person name="Shimizu K.K."/>
        </authorList>
    </citation>
    <scope>NUCLEOTIDE SEQUENCE</scope>
</reference>
<feature type="domain" description="Tim10-like" evidence="9">
    <location>
        <begin position="21"/>
        <end position="79"/>
    </location>
</feature>
<evidence type="ECO:0000256" key="2">
    <source>
        <dbReference type="ARBA" id="ARBA00022723"/>
    </source>
</evidence>
<keyword evidence="2" id="KW-0479">Metal-binding</keyword>
<dbReference type="GO" id="GO:0046872">
    <property type="term" value="F:metal ion binding"/>
    <property type="evidence" value="ECO:0007669"/>
    <property type="project" value="UniProtKB-KW"/>
</dbReference>
<dbReference type="InterPro" id="IPR050673">
    <property type="entry name" value="Mito_inner_translocase_sub"/>
</dbReference>
<reference evidence="10" key="2">
    <citation type="submission" date="2021-12" db="EMBL/GenBank/DDBJ databases">
        <title>Resequencing data analysis of finger millet.</title>
        <authorList>
            <person name="Hatakeyama M."/>
            <person name="Aluri S."/>
            <person name="Balachadran M.T."/>
            <person name="Sivarajan S.R."/>
            <person name="Poveda L."/>
            <person name="Shimizu-Inatsugi R."/>
            <person name="Schlapbach R."/>
            <person name="Sreeman S.M."/>
            <person name="Shimizu K.K."/>
        </authorList>
    </citation>
    <scope>NUCLEOTIDE SEQUENCE</scope>
</reference>
<evidence type="ECO:0000256" key="4">
    <source>
        <dbReference type="ARBA" id="ARBA00022927"/>
    </source>
</evidence>
<dbReference type="EMBL" id="BQKI01000005">
    <property type="protein sequence ID" value="GJM94347.1"/>
    <property type="molecule type" value="Genomic_DNA"/>
</dbReference>
<name>A0AAV5C854_ELECO</name>
<evidence type="ECO:0000256" key="3">
    <source>
        <dbReference type="ARBA" id="ARBA00022833"/>
    </source>
</evidence>
<dbReference type="PANTHER" id="PTHR13172">
    <property type="entry name" value="MITOCHONDRIAL IMPORT INNER MEMBRANE TRANSLOCASE SUBUNIT TIM9B"/>
    <property type="match status" value="1"/>
</dbReference>
<comment type="subcellular location">
    <subcellularLocation>
        <location evidence="8">Mitochondrion inner membrane</location>
        <topology evidence="8">Peripheral membrane protein</topology>
        <orientation evidence="8">Intermembrane side</orientation>
    </subcellularLocation>
</comment>